<protein>
    <submittedName>
        <fullName evidence="3">N-hydroxyarylamine O-acetyltransferase</fullName>
    </submittedName>
</protein>
<proteinExistence type="inferred from homology"/>
<gene>
    <name evidence="3" type="primary">nhoA</name>
    <name evidence="3" type="ORF">GCM10022277_16800</name>
</gene>
<dbReference type="InterPro" id="IPR038765">
    <property type="entry name" value="Papain-like_cys_pep_sf"/>
</dbReference>
<dbReference type="EMBL" id="BAABBN010000004">
    <property type="protein sequence ID" value="GAA3921573.1"/>
    <property type="molecule type" value="Genomic_DNA"/>
</dbReference>
<organism evidence="3 4">
    <name type="scientific">Litoribacillus peritrichatus</name>
    <dbReference type="NCBI Taxonomy" id="718191"/>
    <lineage>
        <taxon>Bacteria</taxon>
        <taxon>Pseudomonadati</taxon>
        <taxon>Pseudomonadota</taxon>
        <taxon>Gammaproteobacteria</taxon>
        <taxon>Oceanospirillales</taxon>
        <taxon>Oceanospirillaceae</taxon>
        <taxon>Litoribacillus</taxon>
    </lineage>
</organism>
<dbReference type="Gene3D" id="3.30.2140.10">
    <property type="entry name" value="Arylamine N-acetyltransferase"/>
    <property type="match status" value="1"/>
</dbReference>
<evidence type="ECO:0000313" key="3">
    <source>
        <dbReference type="EMBL" id="GAA3921573.1"/>
    </source>
</evidence>
<comment type="similarity">
    <text evidence="1 2">Belongs to the arylamine N-acetyltransferase family.</text>
</comment>
<accession>A0ABP7MF07</accession>
<dbReference type="InterPro" id="IPR001447">
    <property type="entry name" value="Arylamine_N-AcTrfase"/>
</dbReference>
<evidence type="ECO:0000256" key="1">
    <source>
        <dbReference type="ARBA" id="ARBA00006547"/>
    </source>
</evidence>
<reference evidence="4" key="1">
    <citation type="journal article" date="2019" name="Int. J. Syst. Evol. Microbiol.">
        <title>The Global Catalogue of Microorganisms (GCM) 10K type strain sequencing project: providing services to taxonomists for standard genome sequencing and annotation.</title>
        <authorList>
            <consortium name="The Broad Institute Genomics Platform"/>
            <consortium name="The Broad Institute Genome Sequencing Center for Infectious Disease"/>
            <person name="Wu L."/>
            <person name="Ma J."/>
        </authorList>
    </citation>
    <scope>NUCLEOTIDE SEQUENCE [LARGE SCALE GENOMIC DNA]</scope>
    <source>
        <strain evidence="4">JCM 17551</strain>
    </source>
</reference>
<dbReference type="Gene3D" id="2.40.128.150">
    <property type="entry name" value="Cysteine proteinases"/>
    <property type="match status" value="1"/>
</dbReference>
<dbReference type="SUPFAM" id="SSF54001">
    <property type="entry name" value="Cysteine proteinases"/>
    <property type="match status" value="1"/>
</dbReference>
<dbReference type="RefSeq" id="WP_344797435.1">
    <property type="nucleotide sequence ID" value="NZ_BAABBN010000004.1"/>
</dbReference>
<dbReference type="PANTHER" id="PTHR11786:SF0">
    <property type="entry name" value="ARYLAMINE N-ACETYLTRANSFERASE 4-RELATED"/>
    <property type="match status" value="1"/>
</dbReference>
<dbReference type="Pfam" id="PF00797">
    <property type="entry name" value="Acetyltransf_2"/>
    <property type="match status" value="1"/>
</dbReference>
<evidence type="ECO:0000313" key="4">
    <source>
        <dbReference type="Proteomes" id="UP001501565"/>
    </source>
</evidence>
<dbReference type="PANTHER" id="PTHR11786">
    <property type="entry name" value="N-HYDROXYARYLAMINE O-ACETYLTRANSFERASE"/>
    <property type="match status" value="1"/>
</dbReference>
<sequence length="273" mass="31501">MSQLNPITKRYLADLGIDANLTPKELINQLQSRHIAKYSFNSLSVVLKQDISLDLEIIFKKIVTQGMGGYCFEHNKLVFDVLQDLGLNVRILMARVVYNQDIDSPRTHRLTLLTLNNEQYIVDCGFGHFGARQPIKLELGMEQNLGDACYRIIQNERGEYCYQIIKDDEFFTLFTFDLGQYNESDCLLGHFYSHKYPTAGFVNNLVVCRKEYDHIRSLRNHEFHRIQGANTEVVTIDTAAQLTEILEEEYSLNLDPAIIGFLFQNYVELKKAS</sequence>
<evidence type="ECO:0000256" key="2">
    <source>
        <dbReference type="RuleBase" id="RU003452"/>
    </source>
</evidence>
<name>A0ABP7MF07_9GAMM</name>
<comment type="caution">
    <text evidence="3">The sequence shown here is derived from an EMBL/GenBank/DDBJ whole genome shotgun (WGS) entry which is preliminary data.</text>
</comment>
<dbReference type="PRINTS" id="PR01543">
    <property type="entry name" value="ANATRNSFRASE"/>
</dbReference>
<dbReference type="Proteomes" id="UP001501565">
    <property type="component" value="Unassembled WGS sequence"/>
</dbReference>
<keyword evidence="4" id="KW-1185">Reference proteome</keyword>